<dbReference type="Proteomes" id="UP000186176">
    <property type="component" value="Unassembled WGS sequence"/>
</dbReference>
<protein>
    <recommendedName>
        <fullName evidence="3">F-box domain-containing protein</fullName>
    </recommendedName>
</protein>
<sequence length="204" mass="24226">MNRNYTIPIELLFEIVTFTDSFEDILNIATSNKQWFEKILEFMKTKSFIDFRESMTIDININKDNNDDFEMRNEFYKNILGIEFPKVKIITIKSKEIRNEELDYLLKNCQSIEALEIFSLSNILTNSITKLCSKIIGLKLISLYRGLCKCDYTEKEKEEEFNCPCISYKRKLIVRRPKLNIVDSELTQNGSILRYLDFYTQELK</sequence>
<proteinExistence type="predicted"/>
<keyword evidence="2" id="KW-1185">Reference proteome</keyword>
<accession>A0A1J4MGA7</accession>
<dbReference type="OrthoDB" id="339339at2759"/>
<dbReference type="VEuPathDB" id="CryptoDB:cubi_01385"/>
<dbReference type="AlphaFoldDB" id="A0A1J4MGA7"/>
<dbReference type="RefSeq" id="XP_028873624.1">
    <property type="nucleotide sequence ID" value="XM_029018397.1"/>
</dbReference>
<gene>
    <name evidence="1" type="ORF">cubi_01385</name>
</gene>
<name>A0A1J4MGA7_9CRYT</name>
<dbReference type="GeneID" id="39978176"/>
<evidence type="ECO:0008006" key="3">
    <source>
        <dbReference type="Google" id="ProtNLM"/>
    </source>
</evidence>
<evidence type="ECO:0000313" key="2">
    <source>
        <dbReference type="Proteomes" id="UP000186176"/>
    </source>
</evidence>
<evidence type="ECO:0000313" key="1">
    <source>
        <dbReference type="EMBL" id="OII72052.1"/>
    </source>
</evidence>
<reference evidence="1 2" key="1">
    <citation type="submission" date="2016-10" db="EMBL/GenBank/DDBJ databases">
        <title>Reductive evolution of mitochondrial metabolism and differential evolution of invasion-related proteins in Cryptosporidium.</title>
        <authorList>
            <person name="Liu S."/>
            <person name="Roellig D.M."/>
            <person name="Guo Y."/>
            <person name="Li N."/>
            <person name="Frace M.A."/>
            <person name="Tang K."/>
            <person name="Zhang L."/>
            <person name="Feng Y."/>
            <person name="Xiao L."/>
        </authorList>
    </citation>
    <scope>NUCLEOTIDE SEQUENCE [LARGE SCALE GENOMIC DNA]</scope>
    <source>
        <strain evidence="1">39726</strain>
    </source>
</reference>
<dbReference type="EMBL" id="LRBP01000025">
    <property type="protein sequence ID" value="OII72052.1"/>
    <property type="molecule type" value="Genomic_DNA"/>
</dbReference>
<organism evidence="1 2">
    <name type="scientific">Cryptosporidium ubiquitum</name>
    <dbReference type="NCBI Taxonomy" id="857276"/>
    <lineage>
        <taxon>Eukaryota</taxon>
        <taxon>Sar</taxon>
        <taxon>Alveolata</taxon>
        <taxon>Apicomplexa</taxon>
        <taxon>Conoidasida</taxon>
        <taxon>Coccidia</taxon>
        <taxon>Eucoccidiorida</taxon>
        <taxon>Eimeriorina</taxon>
        <taxon>Cryptosporidiidae</taxon>
        <taxon>Cryptosporidium</taxon>
    </lineage>
</organism>
<comment type="caution">
    <text evidence="1">The sequence shown here is derived from an EMBL/GenBank/DDBJ whole genome shotgun (WGS) entry which is preliminary data.</text>
</comment>